<dbReference type="InterPro" id="IPR011663">
    <property type="entry name" value="UTRA"/>
</dbReference>
<evidence type="ECO:0000259" key="4">
    <source>
        <dbReference type="PROSITE" id="PS50949"/>
    </source>
</evidence>
<dbReference type="PANTHER" id="PTHR44846">
    <property type="entry name" value="MANNOSYL-D-GLYCERATE TRANSPORT/METABOLISM SYSTEM REPRESSOR MNGR-RELATED"/>
    <property type="match status" value="1"/>
</dbReference>
<dbReference type="PROSITE" id="PS50949">
    <property type="entry name" value="HTH_GNTR"/>
    <property type="match status" value="1"/>
</dbReference>
<comment type="caution">
    <text evidence="5">The sequence shown here is derived from an EMBL/GenBank/DDBJ whole genome shotgun (WGS) entry which is preliminary data.</text>
</comment>
<feature type="domain" description="HTH gntR-type" evidence="4">
    <location>
        <begin position="16"/>
        <end position="84"/>
    </location>
</feature>
<dbReference type="InterPro" id="IPR036390">
    <property type="entry name" value="WH_DNA-bd_sf"/>
</dbReference>
<dbReference type="EMBL" id="VHQG01000001">
    <property type="protein sequence ID" value="TPW77186.1"/>
    <property type="molecule type" value="Genomic_DNA"/>
</dbReference>
<dbReference type="InterPro" id="IPR050679">
    <property type="entry name" value="Bact_HTH_transcr_reg"/>
</dbReference>
<dbReference type="Gene3D" id="1.10.10.10">
    <property type="entry name" value="Winged helix-like DNA-binding domain superfamily/Winged helix DNA-binding domain"/>
    <property type="match status" value="1"/>
</dbReference>
<keyword evidence="2" id="KW-0238">DNA-binding</keyword>
<dbReference type="SMART" id="SM00345">
    <property type="entry name" value="HTH_GNTR"/>
    <property type="match status" value="1"/>
</dbReference>
<evidence type="ECO:0000256" key="1">
    <source>
        <dbReference type="ARBA" id="ARBA00023015"/>
    </source>
</evidence>
<dbReference type="GO" id="GO:0003700">
    <property type="term" value="F:DNA-binding transcription factor activity"/>
    <property type="evidence" value="ECO:0007669"/>
    <property type="project" value="InterPro"/>
</dbReference>
<gene>
    <name evidence="5" type="ORF">FJ657_00285</name>
</gene>
<evidence type="ECO:0000256" key="3">
    <source>
        <dbReference type="ARBA" id="ARBA00023163"/>
    </source>
</evidence>
<organism evidence="5 6">
    <name type="scientific">Schumannella soli</name>
    <dbReference type="NCBI Taxonomy" id="2590779"/>
    <lineage>
        <taxon>Bacteria</taxon>
        <taxon>Bacillati</taxon>
        <taxon>Actinomycetota</taxon>
        <taxon>Actinomycetes</taxon>
        <taxon>Micrococcales</taxon>
        <taxon>Microbacteriaceae</taxon>
        <taxon>Schumannella</taxon>
    </lineage>
</organism>
<name>A0A506Y3P3_9MICO</name>
<dbReference type="SMART" id="SM00866">
    <property type="entry name" value="UTRA"/>
    <property type="match status" value="1"/>
</dbReference>
<dbReference type="Pfam" id="PF07702">
    <property type="entry name" value="UTRA"/>
    <property type="match status" value="1"/>
</dbReference>
<dbReference type="InterPro" id="IPR028978">
    <property type="entry name" value="Chorismate_lyase_/UTRA_dom_sf"/>
</dbReference>
<sequence>MSSEQWTNELDRELPRPLHAQISSAFRDRIAGGEWPDHYRLKPEPDLADEMGVSRGTLRRAITTLIAEGLLVQVRGRGTFVTARAIEPSIAQRLTSLSEDFESQGVRWETDVLESIVGPVPRPIASLLGISVEQPALRLERVRRTDAGPVVYLVNYVRTDIAVGIEHVDFSEHSLFASLEQNLGLTIESGRRTFSAVTASAEVAAALDVEVGAPTQYIEQITYLADGRSIEYSDIWIRTDRLRVTSLLSRR</sequence>
<dbReference type="CDD" id="cd07377">
    <property type="entry name" value="WHTH_GntR"/>
    <property type="match status" value="1"/>
</dbReference>
<reference evidence="5 6" key="1">
    <citation type="submission" date="2019-06" db="EMBL/GenBank/DDBJ databases">
        <authorList>
            <person name="Li F."/>
        </authorList>
    </citation>
    <scope>NUCLEOTIDE SEQUENCE [LARGE SCALE GENOMIC DNA]</scope>
    <source>
        <strain evidence="5 6">10F1D-1</strain>
    </source>
</reference>
<dbReference type="OrthoDB" id="7363114at2"/>
<dbReference type="InterPro" id="IPR036388">
    <property type="entry name" value="WH-like_DNA-bd_sf"/>
</dbReference>
<dbReference type="Gene3D" id="3.40.1410.10">
    <property type="entry name" value="Chorismate lyase-like"/>
    <property type="match status" value="1"/>
</dbReference>
<dbReference type="SUPFAM" id="SSF64288">
    <property type="entry name" value="Chorismate lyase-like"/>
    <property type="match status" value="1"/>
</dbReference>
<keyword evidence="3" id="KW-0804">Transcription</keyword>
<protein>
    <submittedName>
        <fullName evidence="5">GntR family transcriptional regulator</fullName>
    </submittedName>
</protein>
<evidence type="ECO:0000256" key="2">
    <source>
        <dbReference type="ARBA" id="ARBA00023125"/>
    </source>
</evidence>
<dbReference type="PRINTS" id="PR00035">
    <property type="entry name" value="HTHGNTR"/>
</dbReference>
<keyword evidence="1" id="KW-0805">Transcription regulation</keyword>
<dbReference type="SUPFAM" id="SSF46785">
    <property type="entry name" value="Winged helix' DNA-binding domain"/>
    <property type="match status" value="1"/>
</dbReference>
<accession>A0A506Y3P3</accession>
<dbReference type="RefSeq" id="WP_141161714.1">
    <property type="nucleotide sequence ID" value="NZ_VHQG01000001.1"/>
</dbReference>
<dbReference type="Pfam" id="PF00392">
    <property type="entry name" value="GntR"/>
    <property type="match status" value="1"/>
</dbReference>
<dbReference type="Proteomes" id="UP000316252">
    <property type="component" value="Unassembled WGS sequence"/>
</dbReference>
<dbReference type="InterPro" id="IPR000524">
    <property type="entry name" value="Tscrpt_reg_HTH_GntR"/>
</dbReference>
<dbReference type="AlphaFoldDB" id="A0A506Y3P3"/>
<evidence type="ECO:0000313" key="6">
    <source>
        <dbReference type="Proteomes" id="UP000316252"/>
    </source>
</evidence>
<proteinExistence type="predicted"/>
<keyword evidence="6" id="KW-1185">Reference proteome</keyword>
<evidence type="ECO:0000313" key="5">
    <source>
        <dbReference type="EMBL" id="TPW77186.1"/>
    </source>
</evidence>
<dbReference type="GO" id="GO:0045892">
    <property type="term" value="P:negative regulation of DNA-templated transcription"/>
    <property type="evidence" value="ECO:0007669"/>
    <property type="project" value="TreeGrafter"/>
</dbReference>
<dbReference type="GO" id="GO:0003677">
    <property type="term" value="F:DNA binding"/>
    <property type="evidence" value="ECO:0007669"/>
    <property type="project" value="UniProtKB-KW"/>
</dbReference>
<dbReference type="PANTHER" id="PTHR44846:SF1">
    <property type="entry name" value="MANNOSYL-D-GLYCERATE TRANSPORT_METABOLISM SYSTEM REPRESSOR MNGR-RELATED"/>
    <property type="match status" value="1"/>
</dbReference>